<dbReference type="Gene3D" id="3.60.10.10">
    <property type="entry name" value="Endonuclease/exonuclease/phosphatase"/>
    <property type="match status" value="1"/>
</dbReference>
<dbReference type="PANTHER" id="PTHR19446">
    <property type="entry name" value="REVERSE TRANSCRIPTASES"/>
    <property type="match status" value="1"/>
</dbReference>
<keyword evidence="1" id="KW-0175">Coiled coil</keyword>
<keyword evidence="4" id="KW-0269">Exonuclease</keyword>
<feature type="compositionally biased region" description="Basic and acidic residues" evidence="2">
    <location>
        <begin position="1"/>
        <end position="11"/>
    </location>
</feature>
<feature type="domain" description="Endonuclease/exonuclease/phosphatase" evidence="3">
    <location>
        <begin position="94"/>
        <end position="338"/>
    </location>
</feature>
<evidence type="ECO:0000313" key="5">
    <source>
        <dbReference type="Proteomes" id="UP000292082"/>
    </source>
</evidence>
<name>A0A4Q9PRG0_9APHY</name>
<dbReference type="GO" id="GO:0004519">
    <property type="term" value="F:endonuclease activity"/>
    <property type="evidence" value="ECO:0007669"/>
    <property type="project" value="UniProtKB-KW"/>
</dbReference>
<dbReference type="Proteomes" id="UP000292082">
    <property type="component" value="Unassembled WGS sequence"/>
</dbReference>
<dbReference type="EMBL" id="ML145143">
    <property type="protein sequence ID" value="TBU56966.1"/>
    <property type="molecule type" value="Genomic_DNA"/>
</dbReference>
<evidence type="ECO:0000259" key="3">
    <source>
        <dbReference type="Pfam" id="PF03372"/>
    </source>
</evidence>
<keyword evidence="4" id="KW-0255">Endonuclease</keyword>
<keyword evidence="4" id="KW-0378">Hydrolase</keyword>
<dbReference type="SUPFAM" id="SSF56219">
    <property type="entry name" value="DNase I-like"/>
    <property type="match status" value="1"/>
</dbReference>
<dbReference type="InterPro" id="IPR036691">
    <property type="entry name" value="Endo/exonu/phosph_ase_sf"/>
</dbReference>
<dbReference type="InterPro" id="IPR005135">
    <property type="entry name" value="Endo/exonuclease/phosphatase"/>
</dbReference>
<evidence type="ECO:0000256" key="2">
    <source>
        <dbReference type="SAM" id="MobiDB-lite"/>
    </source>
</evidence>
<accession>A0A4Q9PRG0</accession>
<dbReference type="AlphaFoldDB" id="A0A4Q9PRG0"/>
<reference evidence="4 5" key="1">
    <citation type="submission" date="2019-01" db="EMBL/GenBank/DDBJ databases">
        <title>Draft genome sequences of three monokaryotic isolates of the white-rot basidiomycete fungus Dichomitus squalens.</title>
        <authorList>
            <consortium name="DOE Joint Genome Institute"/>
            <person name="Lopez S.C."/>
            <person name="Andreopoulos B."/>
            <person name="Pangilinan J."/>
            <person name="Lipzen A."/>
            <person name="Riley R."/>
            <person name="Ahrendt S."/>
            <person name="Ng V."/>
            <person name="Barry K."/>
            <person name="Daum C."/>
            <person name="Grigoriev I.V."/>
            <person name="Hilden K.S."/>
            <person name="Makela M.R."/>
            <person name="de Vries R.P."/>
        </authorList>
    </citation>
    <scope>NUCLEOTIDE SEQUENCE [LARGE SCALE GENOMIC DNA]</scope>
    <source>
        <strain evidence="4 5">CBS 464.89</strain>
    </source>
</reference>
<proteinExistence type="predicted"/>
<keyword evidence="4" id="KW-0540">Nuclease</keyword>
<keyword evidence="5" id="KW-1185">Reference proteome</keyword>
<dbReference type="GO" id="GO:0004527">
    <property type="term" value="F:exonuclease activity"/>
    <property type="evidence" value="ECO:0007669"/>
    <property type="project" value="UniProtKB-KW"/>
</dbReference>
<feature type="compositionally biased region" description="Basic and acidic residues" evidence="2">
    <location>
        <begin position="60"/>
        <end position="74"/>
    </location>
</feature>
<feature type="region of interest" description="Disordered" evidence="2">
    <location>
        <begin position="1"/>
        <end position="86"/>
    </location>
</feature>
<gene>
    <name evidence="4" type="ORF">BD310DRAFT_822610</name>
</gene>
<feature type="coiled-coil region" evidence="1">
    <location>
        <begin position="423"/>
        <end position="475"/>
    </location>
</feature>
<organism evidence="4 5">
    <name type="scientific">Dichomitus squalens</name>
    <dbReference type="NCBI Taxonomy" id="114155"/>
    <lineage>
        <taxon>Eukaryota</taxon>
        <taxon>Fungi</taxon>
        <taxon>Dikarya</taxon>
        <taxon>Basidiomycota</taxon>
        <taxon>Agaricomycotina</taxon>
        <taxon>Agaricomycetes</taxon>
        <taxon>Polyporales</taxon>
        <taxon>Polyporaceae</taxon>
        <taxon>Dichomitus</taxon>
    </lineage>
</organism>
<evidence type="ECO:0000313" key="4">
    <source>
        <dbReference type="EMBL" id="TBU56966.1"/>
    </source>
</evidence>
<feature type="non-terminal residue" evidence="4">
    <location>
        <position position="693"/>
    </location>
</feature>
<dbReference type="CDD" id="cd09076">
    <property type="entry name" value="L1-EN"/>
    <property type="match status" value="1"/>
</dbReference>
<dbReference type="STRING" id="114155.A0A4Q9PRG0"/>
<dbReference type="Pfam" id="PF03372">
    <property type="entry name" value="Exo_endo_phos"/>
    <property type="match status" value="1"/>
</dbReference>
<protein>
    <submittedName>
        <fullName evidence="4">Endonuclease/exonuclease/phosphatase</fullName>
    </submittedName>
</protein>
<evidence type="ECO:0000256" key="1">
    <source>
        <dbReference type="SAM" id="Coils"/>
    </source>
</evidence>
<sequence>MSVSRRDENRSQGDSSLNHLGGGDPPGDASQRAESSNNAPRIGGNLHSENHCEAQQSERVNGDRELAIHRENTPNRRARRKADQLAKKTTIRVATLNMNGFGNMQPDHRENKWGRILRLMNENRVGILMLQETHLTESGREQLQQLYEKRLVIVHSAHPVYPTQREGVAIVINKKFMVTNELTSTVVCPGRALQVSVRCLGGDKLNILCVYAPTTEGVQERKDFFKKVKTFYETHRDVPKPQVMAGDFNNIEDAIDRLPVGEQPDSSIADLDGLKQDLNLMMVDGWRATYPETRDYTFYRTLNERAILSRLDRIYTTEELWTMSRDWRIMETGISTDHKMVSVQLATMNSPVVGPGRPIFPIFLLKEKKLKQKMKERGMRAIRDLQKLEAGELRTETFNPQTILHAMKSDMMKDARKREKETVPKLLAKIAVLECELEKWKNTSITGEEDRAAEMAALSKQISNLRLQRHKQMQQNARAKHRKEGERPTKYWTKINKECAPRDLIAALEKPGERSLAGERTYESNPVKMAEMARKHHVAVQEDNPGERDPQARERDVMTALESIQTSVSEEQALEMDQNIAWDECELALRFSKSGSAPGLDGIPYEVWKTLHERFKEDSRHEDREAFNVLKVFEAAFHDIQQNGVCISTGFADGWMCPIYKKKGERTKIANYRPITLLNTDYKLLTKVMAIRL</sequence>